<proteinExistence type="predicted"/>
<accession>A0A367F310</accession>
<dbReference type="EMBL" id="QOIN01000039">
    <property type="protein sequence ID" value="RCG24754.1"/>
    <property type="molecule type" value="Genomic_DNA"/>
</dbReference>
<dbReference type="AlphaFoldDB" id="A0A367F310"/>
<keyword evidence="2" id="KW-1185">Reference proteome</keyword>
<evidence type="ECO:0000313" key="2">
    <source>
        <dbReference type="Proteomes" id="UP000252914"/>
    </source>
</evidence>
<comment type="caution">
    <text evidence="1">The sequence shown here is derived from an EMBL/GenBank/DDBJ whole genome shotgun (WGS) entry which is preliminary data.</text>
</comment>
<dbReference type="Proteomes" id="UP000252914">
    <property type="component" value="Unassembled WGS sequence"/>
</dbReference>
<reference evidence="1 2" key="1">
    <citation type="submission" date="2018-06" db="EMBL/GenBank/DDBJ databases">
        <title>Streptomyces reniochalinae sp. nov. and Streptomyces diacarnus sp. nov. from marine sponges.</title>
        <authorList>
            <person name="Li L."/>
        </authorList>
    </citation>
    <scope>NUCLEOTIDE SEQUENCE [LARGE SCALE GENOMIC DNA]</scope>
    <source>
        <strain evidence="1 2">LHW51701</strain>
    </source>
</reference>
<name>A0A367F310_9ACTN</name>
<protein>
    <submittedName>
        <fullName evidence="1">Uncharacterized protein</fullName>
    </submittedName>
</protein>
<sequence>MEFHTCPRTAPREPGEVAEAVLGASRVRQLEDNLRALPGLYQESLHHVSPISRRTHHTRVSGSRSGDRLNMSALDSRHNILAVLESWCSLVADELGHAAPTRSVPDLARFLLRNVEWLTEQPPAADFADEIDGLRRELLRTIDPERGELRAPVWECVMTDCTGKISAPSQSVGTAGATKIRCSSGHAWEMHEWITLRPLVERRRKAVGT</sequence>
<organism evidence="1 2">
    <name type="scientific">Streptomyces diacarni</name>
    <dbReference type="NCBI Taxonomy" id="2800381"/>
    <lineage>
        <taxon>Bacteria</taxon>
        <taxon>Bacillati</taxon>
        <taxon>Actinomycetota</taxon>
        <taxon>Actinomycetes</taxon>
        <taxon>Kitasatosporales</taxon>
        <taxon>Streptomycetaceae</taxon>
        <taxon>Streptomyces</taxon>
    </lineage>
</organism>
<evidence type="ECO:0000313" key="1">
    <source>
        <dbReference type="EMBL" id="RCG24754.1"/>
    </source>
</evidence>
<gene>
    <name evidence="1" type="ORF">DTL70_10470</name>
</gene>